<evidence type="ECO:0000313" key="4">
    <source>
        <dbReference type="EMBL" id="NJB99833.1"/>
    </source>
</evidence>
<dbReference type="Proteomes" id="UP000531251">
    <property type="component" value="Unassembled WGS sequence"/>
</dbReference>
<dbReference type="SUPFAM" id="SSF52172">
    <property type="entry name" value="CheY-like"/>
    <property type="match status" value="1"/>
</dbReference>
<dbReference type="InterPro" id="IPR011006">
    <property type="entry name" value="CheY-like_superfamily"/>
</dbReference>
<dbReference type="PANTHER" id="PTHR44591">
    <property type="entry name" value="STRESS RESPONSE REGULATOR PROTEIN 1"/>
    <property type="match status" value="1"/>
</dbReference>
<sequence>MQKTVIAIVDDDRLVLDALGSLIRSCGYAAALFPSATAFLESDREDVACILSDYQMPVVSGIALARELRKTGDRTPIVLMTAFAQDITREQAMAAGIVEVLEKPLEGEPLLAAIERALIAL</sequence>
<evidence type="ECO:0000256" key="2">
    <source>
        <dbReference type="PROSITE-ProRule" id="PRU00169"/>
    </source>
</evidence>
<name>A0A7X5Y2E4_9SPHN</name>
<dbReference type="GO" id="GO:0000160">
    <property type="term" value="P:phosphorelay signal transduction system"/>
    <property type="evidence" value="ECO:0007669"/>
    <property type="project" value="InterPro"/>
</dbReference>
<evidence type="ECO:0000313" key="5">
    <source>
        <dbReference type="Proteomes" id="UP000531251"/>
    </source>
</evidence>
<dbReference type="Gene3D" id="3.40.50.2300">
    <property type="match status" value="1"/>
</dbReference>
<dbReference type="PROSITE" id="PS50110">
    <property type="entry name" value="RESPONSE_REGULATORY"/>
    <property type="match status" value="1"/>
</dbReference>
<dbReference type="AlphaFoldDB" id="A0A7X5Y2E4"/>
<accession>A0A7X5Y2E4</accession>
<evidence type="ECO:0000259" key="3">
    <source>
        <dbReference type="PROSITE" id="PS50110"/>
    </source>
</evidence>
<reference evidence="4 5" key="1">
    <citation type="submission" date="2020-03" db="EMBL/GenBank/DDBJ databases">
        <title>Genomic Encyclopedia of Type Strains, Phase IV (KMG-IV): sequencing the most valuable type-strain genomes for metagenomic binning, comparative biology and taxonomic classification.</title>
        <authorList>
            <person name="Goeker M."/>
        </authorList>
    </citation>
    <scope>NUCLEOTIDE SEQUENCE [LARGE SCALE GENOMIC DNA]</scope>
    <source>
        <strain evidence="4 5">DSM 7225</strain>
    </source>
</reference>
<dbReference type="RefSeq" id="WP_125972381.1">
    <property type="nucleotide sequence ID" value="NZ_BAAADY010000033.1"/>
</dbReference>
<dbReference type="InterPro" id="IPR001789">
    <property type="entry name" value="Sig_transdc_resp-reg_receiver"/>
</dbReference>
<feature type="modified residue" description="4-aspartylphosphate" evidence="2">
    <location>
        <position position="53"/>
    </location>
</feature>
<keyword evidence="5" id="KW-1185">Reference proteome</keyword>
<dbReference type="EMBL" id="JAATJB010000022">
    <property type="protein sequence ID" value="NJB99833.1"/>
    <property type="molecule type" value="Genomic_DNA"/>
</dbReference>
<protein>
    <submittedName>
        <fullName evidence="4">FixJ family two-component response regulator</fullName>
    </submittedName>
</protein>
<keyword evidence="1 2" id="KW-0597">Phosphoprotein</keyword>
<dbReference type="PANTHER" id="PTHR44591:SF25">
    <property type="entry name" value="CHEMOTAXIS TWO-COMPONENT RESPONSE REGULATOR"/>
    <property type="match status" value="1"/>
</dbReference>
<proteinExistence type="predicted"/>
<dbReference type="SMART" id="SM00448">
    <property type="entry name" value="REC"/>
    <property type="match status" value="1"/>
</dbReference>
<gene>
    <name evidence="4" type="ORF">GGR89_004179</name>
</gene>
<organism evidence="4 5">
    <name type="scientific">Sphingomonas trueperi</name>
    <dbReference type="NCBI Taxonomy" id="53317"/>
    <lineage>
        <taxon>Bacteria</taxon>
        <taxon>Pseudomonadati</taxon>
        <taxon>Pseudomonadota</taxon>
        <taxon>Alphaproteobacteria</taxon>
        <taxon>Sphingomonadales</taxon>
        <taxon>Sphingomonadaceae</taxon>
        <taxon>Sphingomonas</taxon>
    </lineage>
</organism>
<evidence type="ECO:0000256" key="1">
    <source>
        <dbReference type="ARBA" id="ARBA00022553"/>
    </source>
</evidence>
<dbReference type="InterPro" id="IPR050595">
    <property type="entry name" value="Bact_response_regulator"/>
</dbReference>
<comment type="caution">
    <text evidence="4">The sequence shown here is derived from an EMBL/GenBank/DDBJ whole genome shotgun (WGS) entry which is preliminary data.</text>
</comment>
<dbReference type="Pfam" id="PF00072">
    <property type="entry name" value="Response_reg"/>
    <property type="match status" value="1"/>
</dbReference>
<feature type="domain" description="Response regulatory" evidence="3">
    <location>
        <begin position="5"/>
        <end position="118"/>
    </location>
</feature>